<proteinExistence type="predicted"/>
<dbReference type="Proteomes" id="UP000179352">
    <property type="component" value="Unassembled WGS sequence"/>
</dbReference>
<accession>A0A1F6WV60</accession>
<organism evidence="1 2">
    <name type="scientific">Candidatus Nomurabacteria bacterium RIFCSPLOWO2_01_FULL_39_17</name>
    <dbReference type="NCBI Taxonomy" id="1801770"/>
    <lineage>
        <taxon>Bacteria</taxon>
        <taxon>Candidatus Nomuraibacteriota</taxon>
    </lineage>
</organism>
<comment type="caution">
    <text evidence="1">The sequence shown here is derived from an EMBL/GenBank/DDBJ whole genome shotgun (WGS) entry which is preliminary data.</text>
</comment>
<evidence type="ECO:0000313" key="1">
    <source>
        <dbReference type="EMBL" id="OGI85759.1"/>
    </source>
</evidence>
<dbReference type="AlphaFoldDB" id="A0A1F6WV60"/>
<name>A0A1F6WV60_9BACT</name>
<gene>
    <name evidence="1" type="ORF">A3A01_00205</name>
</gene>
<protein>
    <submittedName>
        <fullName evidence="1">Uncharacterized protein</fullName>
    </submittedName>
</protein>
<evidence type="ECO:0000313" key="2">
    <source>
        <dbReference type="Proteomes" id="UP000179352"/>
    </source>
</evidence>
<dbReference type="EMBL" id="MFUU01000019">
    <property type="protein sequence ID" value="OGI85759.1"/>
    <property type="molecule type" value="Genomic_DNA"/>
</dbReference>
<sequence>MQITLKGKILDIIKTLKKAEKWRLAGCIEKNWNKTALAYSKELNFWRPKKPIEKELLNAFEKELERLGAGKIVKAEILHSIKKRRVLQTGPHLGATESPRMLCINWLGSLGVPEKDFYVVGMFSGIPFSNRSRPGRINKKGDGVNLFPSSLQDGLVYRSTIQNKLIESMDKLSPNVARYFPRAMAGHSYTKWALTACQHIERKILKKNNLIYLDINEVVTLYLTQVLQNRFHIFHKIFFNPKIREEFMKIFPNEIMFYAPVMDGKYEKMENMIFAKNSLKSKNKEIALSNSKILMRELEEGRLCPALIITFLVLTFLNEFKCFGSFAQVEYLPAYQERFVKLKFMKEFNIEKISTSNLTTGVFPEKSNLYPIDIISGEKFKPNFNILFGELLLHMKNVLLESYFTGNERKK</sequence>
<reference evidence="1 2" key="1">
    <citation type="journal article" date="2016" name="Nat. Commun.">
        <title>Thousands of microbial genomes shed light on interconnected biogeochemical processes in an aquifer system.</title>
        <authorList>
            <person name="Anantharaman K."/>
            <person name="Brown C.T."/>
            <person name="Hug L.A."/>
            <person name="Sharon I."/>
            <person name="Castelle C.J."/>
            <person name="Probst A.J."/>
            <person name="Thomas B.C."/>
            <person name="Singh A."/>
            <person name="Wilkins M.J."/>
            <person name="Karaoz U."/>
            <person name="Brodie E.L."/>
            <person name="Williams K.H."/>
            <person name="Hubbard S.S."/>
            <person name="Banfield J.F."/>
        </authorList>
    </citation>
    <scope>NUCLEOTIDE SEQUENCE [LARGE SCALE GENOMIC DNA]</scope>
</reference>